<dbReference type="CDD" id="cd12148">
    <property type="entry name" value="fungal_TF_MHR"/>
    <property type="match status" value="1"/>
</dbReference>
<feature type="compositionally biased region" description="Polar residues" evidence="6">
    <location>
        <begin position="77"/>
        <end position="88"/>
    </location>
</feature>
<feature type="compositionally biased region" description="Polar residues" evidence="6">
    <location>
        <begin position="18"/>
        <end position="30"/>
    </location>
</feature>
<feature type="compositionally biased region" description="Polar residues" evidence="6">
    <location>
        <begin position="1"/>
        <end position="11"/>
    </location>
</feature>
<feature type="domain" description="Xylanolytic transcriptional activator regulatory" evidence="8">
    <location>
        <begin position="213"/>
        <end position="284"/>
    </location>
</feature>
<evidence type="ECO:0000256" key="3">
    <source>
        <dbReference type="ARBA" id="ARBA00023125"/>
    </source>
</evidence>
<keyword evidence="7" id="KW-0812">Transmembrane</keyword>
<dbReference type="GO" id="GO:0045944">
    <property type="term" value="P:positive regulation of transcription by RNA polymerase II"/>
    <property type="evidence" value="ECO:0007669"/>
    <property type="project" value="TreeGrafter"/>
</dbReference>
<name>A0AA38VM80_9PEZI</name>
<dbReference type="SMART" id="SM00906">
    <property type="entry name" value="Fungal_trans"/>
    <property type="match status" value="1"/>
</dbReference>
<keyword evidence="2" id="KW-0805">Transcription regulation</keyword>
<proteinExistence type="predicted"/>
<dbReference type="AlphaFoldDB" id="A0AA38VM80"/>
<reference evidence="9" key="1">
    <citation type="submission" date="2022-07" db="EMBL/GenBank/DDBJ databases">
        <title>Fungi with potential for degradation of polypropylene.</title>
        <authorList>
            <person name="Gostincar C."/>
        </authorList>
    </citation>
    <scope>NUCLEOTIDE SEQUENCE</scope>
    <source>
        <strain evidence="9">EXF-13308</strain>
    </source>
</reference>
<evidence type="ECO:0000256" key="7">
    <source>
        <dbReference type="SAM" id="Phobius"/>
    </source>
</evidence>
<evidence type="ECO:0000256" key="6">
    <source>
        <dbReference type="SAM" id="MobiDB-lite"/>
    </source>
</evidence>
<dbReference type="PANTHER" id="PTHR47540">
    <property type="entry name" value="THIAMINE REPRESSIBLE GENES REGULATORY PROTEIN THI5"/>
    <property type="match status" value="1"/>
</dbReference>
<dbReference type="Proteomes" id="UP001174694">
    <property type="component" value="Unassembled WGS sequence"/>
</dbReference>
<sequence>MADYSIITSSDSGRRLTPQGSDTVVGSDQTGEAMHAAELGVTETVPALLPSTGQSSVPLGDTPGPSIGTAFARPVPSSRTSPEPSQTDRQGHYVGPASGVSFLIRVQKRLHQTLFFSQGASIFTFGDAPLPDIDPSFFVLPPRDEAQRLMNQYFDFAVPTHRFLHRPTVDAWLGEFYENMGMMSSKEDAPARTALLFMVFAQAKEYTPSLGTANDISARYFLMAEHQLSKERGGSFSHIDVECRRRVFWCAYSLDNYLSAALGRPRTFHDADIDAELPSVIDDSDLHAALSAPPHPIRRGQTIMLAPVAHVRLSRIVSVILRDLYPIRPLSNSARSTLTARCSKDLRNWRNGMARFLDSDGINPALLLPIYQRQRNVLNLAYWHAIILAHRPFLLSNFARLQQNGSRDQASSHRAHGETSVKECLRAAMCIAEVVDDLIQTQQMFRAFWFTSYFAFCAVVVLYVYAIQQSSSTSLKYQTYLDAATKCQNQRSGFAEKESLAHRYCLVLEELRLEAMRHLEGEAAIPKGADLSHDVPYGDGLHSAAPGRDGTIASGEGSFNQFSSMDGLVDLNPSPSSSLADITSWGNFDSVVTSGFGHLDALLNSGDSFAF</sequence>
<dbReference type="GO" id="GO:0005634">
    <property type="term" value="C:nucleus"/>
    <property type="evidence" value="ECO:0007669"/>
    <property type="project" value="UniProtKB-SubCell"/>
</dbReference>
<dbReference type="EMBL" id="JANBVO010000026">
    <property type="protein sequence ID" value="KAJ9139384.1"/>
    <property type="molecule type" value="Genomic_DNA"/>
</dbReference>
<evidence type="ECO:0000256" key="2">
    <source>
        <dbReference type="ARBA" id="ARBA00023015"/>
    </source>
</evidence>
<feature type="transmembrane region" description="Helical" evidence="7">
    <location>
        <begin position="447"/>
        <end position="466"/>
    </location>
</feature>
<evidence type="ECO:0000259" key="8">
    <source>
        <dbReference type="SMART" id="SM00906"/>
    </source>
</evidence>
<keyword evidence="7" id="KW-1133">Transmembrane helix</keyword>
<keyword evidence="4" id="KW-0804">Transcription</keyword>
<evidence type="ECO:0000256" key="5">
    <source>
        <dbReference type="ARBA" id="ARBA00023242"/>
    </source>
</evidence>
<keyword evidence="3" id="KW-0238">DNA-binding</keyword>
<comment type="subcellular location">
    <subcellularLocation>
        <location evidence="1">Nucleus</location>
    </subcellularLocation>
</comment>
<feature type="region of interest" description="Disordered" evidence="6">
    <location>
        <begin position="48"/>
        <end position="93"/>
    </location>
</feature>
<keyword evidence="5" id="KW-0539">Nucleus</keyword>
<accession>A0AA38VM80</accession>
<evidence type="ECO:0000256" key="4">
    <source>
        <dbReference type="ARBA" id="ARBA00023163"/>
    </source>
</evidence>
<dbReference type="GO" id="GO:0043565">
    <property type="term" value="F:sequence-specific DNA binding"/>
    <property type="evidence" value="ECO:0007669"/>
    <property type="project" value="TreeGrafter"/>
</dbReference>
<evidence type="ECO:0000256" key="1">
    <source>
        <dbReference type="ARBA" id="ARBA00004123"/>
    </source>
</evidence>
<evidence type="ECO:0000313" key="10">
    <source>
        <dbReference type="Proteomes" id="UP001174694"/>
    </source>
</evidence>
<keyword evidence="10" id="KW-1185">Reference proteome</keyword>
<dbReference type="Pfam" id="PF04082">
    <property type="entry name" value="Fungal_trans"/>
    <property type="match status" value="1"/>
</dbReference>
<dbReference type="InterPro" id="IPR051711">
    <property type="entry name" value="Stress_Response_Reg"/>
</dbReference>
<protein>
    <submittedName>
        <fullName evidence="9">Zn 2cys6 transcription factor</fullName>
    </submittedName>
</protein>
<dbReference type="GO" id="GO:0008270">
    <property type="term" value="F:zinc ion binding"/>
    <property type="evidence" value="ECO:0007669"/>
    <property type="project" value="InterPro"/>
</dbReference>
<dbReference type="GO" id="GO:0006351">
    <property type="term" value="P:DNA-templated transcription"/>
    <property type="evidence" value="ECO:0007669"/>
    <property type="project" value="InterPro"/>
</dbReference>
<keyword evidence="7" id="KW-0472">Membrane</keyword>
<comment type="caution">
    <text evidence="9">The sequence shown here is derived from an EMBL/GenBank/DDBJ whole genome shotgun (WGS) entry which is preliminary data.</text>
</comment>
<dbReference type="PANTHER" id="PTHR47540:SF3">
    <property type="entry name" value="ZN(II)2CYS6 TRANSCRIPTION FACTOR (EUROFUNG)"/>
    <property type="match status" value="1"/>
</dbReference>
<evidence type="ECO:0000313" key="9">
    <source>
        <dbReference type="EMBL" id="KAJ9139384.1"/>
    </source>
</evidence>
<dbReference type="InterPro" id="IPR007219">
    <property type="entry name" value="XnlR_reg_dom"/>
</dbReference>
<gene>
    <name evidence="9" type="ORF">NKR23_g7870</name>
</gene>
<organism evidence="9 10">
    <name type="scientific">Pleurostoma richardsiae</name>
    <dbReference type="NCBI Taxonomy" id="41990"/>
    <lineage>
        <taxon>Eukaryota</taxon>
        <taxon>Fungi</taxon>
        <taxon>Dikarya</taxon>
        <taxon>Ascomycota</taxon>
        <taxon>Pezizomycotina</taxon>
        <taxon>Sordariomycetes</taxon>
        <taxon>Sordariomycetidae</taxon>
        <taxon>Calosphaeriales</taxon>
        <taxon>Pleurostomataceae</taxon>
        <taxon>Pleurostoma</taxon>
    </lineage>
</organism>
<feature type="region of interest" description="Disordered" evidence="6">
    <location>
        <begin position="1"/>
        <end position="35"/>
    </location>
</feature>